<accession>A0ABR4B1D1</accession>
<reference evidence="1 2" key="1">
    <citation type="submission" date="2024-09" db="EMBL/GenBank/DDBJ databases">
        <title>Rethinking Asexuality: The Enigmatic Case of Functional Sexual Genes in Lepraria (Stereocaulaceae).</title>
        <authorList>
            <person name="Doellman M."/>
            <person name="Sun Y."/>
            <person name="Barcenas-Pena A."/>
            <person name="Lumbsch H.T."/>
            <person name="Grewe F."/>
        </authorList>
    </citation>
    <scope>NUCLEOTIDE SEQUENCE [LARGE SCALE GENOMIC DNA]</scope>
    <source>
        <strain evidence="1 2">Grewe 0041</strain>
    </source>
</reference>
<evidence type="ECO:0000313" key="1">
    <source>
        <dbReference type="EMBL" id="KAL2051017.1"/>
    </source>
</evidence>
<name>A0ABR4B1D1_9LECA</name>
<protein>
    <submittedName>
        <fullName evidence="1">Uncharacterized protein</fullName>
    </submittedName>
</protein>
<gene>
    <name evidence="1" type="ORF">ABVK25_008763</name>
</gene>
<comment type="caution">
    <text evidence="1">The sequence shown here is derived from an EMBL/GenBank/DDBJ whole genome shotgun (WGS) entry which is preliminary data.</text>
</comment>
<keyword evidence="2" id="KW-1185">Reference proteome</keyword>
<organism evidence="1 2">
    <name type="scientific">Lepraria finkii</name>
    <dbReference type="NCBI Taxonomy" id="1340010"/>
    <lineage>
        <taxon>Eukaryota</taxon>
        <taxon>Fungi</taxon>
        <taxon>Dikarya</taxon>
        <taxon>Ascomycota</taxon>
        <taxon>Pezizomycotina</taxon>
        <taxon>Lecanoromycetes</taxon>
        <taxon>OSLEUM clade</taxon>
        <taxon>Lecanoromycetidae</taxon>
        <taxon>Lecanorales</taxon>
        <taxon>Lecanorineae</taxon>
        <taxon>Stereocaulaceae</taxon>
        <taxon>Lepraria</taxon>
    </lineage>
</organism>
<evidence type="ECO:0000313" key="2">
    <source>
        <dbReference type="Proteomes" id="UP001590951"/>
    </source>
</evidence>
<dbReference type="Proteomes" id="UP001590951">
    <property type="component" value="Unassembled WGS sequence"/>
</dbReference>
<proteinExistence type="predicted"/>
<dbReference type="EMBL" id="JBHFEH010000040">
    <property type="protein sequence ID" value="KAL2051017.1"/>
    <property type="molecule type" value="Genomic_DNA"/>
</dbReference>
<sequence length="272" mass="31628">MPPYVITKLDITSSFQNTRIYSLFDVDNPDKQYHAIASTRRPPRGPHITEMYHDYRDLDWIFKTKQNILSTVKFPSLRTAHYISTIPELKWEPRSTDAAPEFSEVKEGFKLVEIELGCDHDVTKFMHGLTGWTLKFFRHVPRLVLIDTAPLFRSSKETHKGVGIQLWEKASEEGKSRIQFAVRLESDIKHRWHEWITASFPGIDYTSAQSAIEVRGLNIQRGVEMDSKNMCATKGESEEQRGNCRERKKWKIVLGFEGSEHKEEFRRASVLE</sequence>